<keyword evidence="2" id="KW-1185">Reference proteome</keyword>
<gene>
    <name evidence="1" type="ORF">SD70_24465</name>
</gene>
<dbReference type="Proteomes" id="UP000031967">
    <property type="component" value="Unassembled WGS sequence"/>
</dbReference>
<proteinExistence type="predicted"/>
<sequence>MQREISAAIAHLSESQREAVRIMEAEKHVVCHMSGLIAHMPDELPFDGELQEIVENASIVTKSVTAYLNSLAELEDALVIHLELALKELSEPSHDE</sequence>
<comment type="caution">
    <text evidence="1">The sequence shown here is derived from an EMBL/GenBank/DDBJ whole genome shotgun (WGS) entry which is preliminary data.</text>
</comment>
<dbReference type="RefSeq" id="WP_041050543.1">
    <property type="nucleotide sequence ID" value="NZ_JXAK01000052.1"/>
</dbReference>
<organism evidence="1 2">
    <name type="scientific">Gordoniibacillus kamchatkensis</name>
    <dbReference type="NCBI Taxonomy" id="1590651"/>
    <lineage>
        <taxon>Bacteria</taxon>
        <taxon>Bacillati</taxon>
        <taxon>Bacillota</taxon>
        <taxon>Bacilli</taxon>
        <taxon>Bacillales</taxon>
        <taxon>Paenibacillaceae</taxon>
        <taxon>Gordoniibacillus</taxon>
    </lineage>
</organism>
<evidence type="ECO:0000313" key="2">
    <source>
        <dbReference type="Proteomes" id="UP000031967"/>
    </source>
</evidence>
<evidence type="ECO:0000313" key="1">
    <source>
        <dbReference type="EMBL" id="KIL38759.1"/>
    </source>
</evidence>
<accession>A0ABR5ACI3</accession>
<evidence type="ECO:0008006" key="3">
    <source>
        <dbReference type="Google" id="ProtNLM"/>
    </source>
</evidence>
<name>A0ABR5ACI3_9BACL</name>
<protein>
    <recommendedName>
        <fullName evidence="3">Nucleoside-diphosphate sugar epimerase</fullName>
    </recommendedName>
</protein>
<reference evidence="1 2" key="1">
    <citation type="submission" date="2014-12" db="EMBL/GenBank/DDBJ databases">
        <title>Draft genome sequence of Paenibacillus kamchatkensis strain B-2647.</title>
        <authorList>
            <person name="Karlyshev A.V."/>
            <person name="Kudryashova E.B."/>
        </authorList>
    </citation>
    <scope>NUCLEOTIDE SEQUENCE [LARGE SCALE GENOMIC DNA]</scope>
    <source>
        <strain evidence="1 2">VKM B-2647</strain>
    </source>
</reference>
<dbReference type="EMBL" id="JXAK01000052">
    <property type="protein sequence ID" value="KIL38759.1"/>
    <property type="molecule type" value="Genomic_DNA"/>
</dbReference>